<dbReference type="STRING" id="1317121.ATO11_12390"/>
<evidence type="ECO:0008006" key="3">
    <source>
        <dbReference type="Google" id="ProtNLM"/>
    </source>
</evidence>
<evidence type="ECO:0000313" key="2">
    <source>
        <dbReference type="Proteomes" id="UP000036938"/>
    </source>
</evidence>
<dbReference type="PATRIC" id="fig|1317121.7.peg.3187"/>
<sequence>MAHRPRTRPDTGAWIVTGAFPYALTDDRRRTLGLIVLQSDETVEEDLHRLCTPAARLLVSRVPSGTEVTTDTLAEMERHLTTAAGLFPRGLAFDAVGYACTSGSAVIGAETVARNIRHGVPADAVTTPVTALVAACRHAGAGRIALLSPYVADVSDRLRAVLRGAGIDTPAFGSFDEANEARVARIDAPSIDAAARAVAAQAPVDAVFLSCTNLRALDVLAPLASALDCPVWSSNLVLGWDLMRQAGVIPETTSPLDLLTGAG</sequence>
<dbReference type="Proteomes" id="UP000036938">
    <property type="component" value="Unassembled WGS sequence"/>
</dbReference>
<dbReference type="PIRSF" id="PIRSF015736">
    <property type="entry name" value="MI"/>
    <property type="match status" value="1"/>
</dbReference>
<proteinExistence type="predicted"/>
<keyword evidence="2" id="KW-1185">Reference proteome</keyword>
<name>A0A0L1JNB8_9RHOB</name>
<dbReference type="EMBL" id="AQQZ01000005">
    <property type="protein sequence ID" value="KNG93249.1"/>
    <property type="molecule type" value="Genomic_DNA"/>
</dbReference>
<dbReference type="PANTHER" id="PTHR40267:SF1">
    <property type="entry name" value="BLR3294 PROTEIN"/>
    <property type="match status" value="1"/>
</dbReference>
<dbReference type="RefSeq" id="WP_050531205.1">
    <property type="nucleotide sequence ID" value="NZ_AQQZ01000005.1"/>
</dbReference>
<evidence type="ECO:0000313" key="1">
    <source>
        <dbReference type="EMBL" id="KNG93249.1"/>
    </source>
</evidence>
<dbReference type="InterPro" id="IPR053714">
    <property type="entry name" value="Iso_Racemase_Enz_sf"/>
</dbReference>
<organism evidence="1 2">
    <name type="scientific">Pseudaestuariivita atlantica</name>
    <dbReference type="NCBI Taxonomy" id="1317121"/>
    <lineage>
        <taxon>Bacteria</taxon>
        <taxon>Pseudomonadati</taxon>
        <taxon>Pseudomonadota</taxon>
        <taxon>Alphaproteobacteria</taxon>
        <taxon>Rhodobacterales</taxon>
        <taxon>Paracoccaceae</taxon>
        <taxon>Pseudaestuariivita</taxon>
    </lineage>
</organism>
<accession>A0A0L1JNB8</accession>
<dbReference type="Pfam" id="PF17645">
    <property type="entry name" value="Amdase"/>
    <property type="match status" value="1"/>
</dbReference>
<dbReference type="AlphaFoldDB" id="A0A0L1JNB8"/>
<reference evidence="1 2" key="1">
    <citation type="journal article" date="2015" name="Int. J. Syst. Evol. Microbiol.">
        <title>Aestuariivita atlantica sp. nov., isolated from deep sea sediment of the Atlantic Ocean.</title>
        <authorList>
            <person name="Li G."/>
            <person name="Lai Q."/>
            <person name="Du Y."/>
            <person name="Liu X."/>
            <person name="Sun F."/>
            <person name="Shao Z."/>
        </authorList>
    </citation>
    <scope>NUCLEOTIDE SEQUENCE [LARGE SCALE GENOMIC DNA]</scope>
    <source>
        <strain evidence="1 2">22II-S11-z3</strain>
    </source>
</reference>
<gene>
    <name evidence="1" type="ORF">ATO11_12390</name>
</gene>
<comment type="caution">
    <text evidence="1">The sequence shown here is derived from an EMBL/GenBank/DDBJ whole genome shotgun (WGS) entry which is preliminary data.</text>
</comment>
<protein>
    <recommendedName>
        <fullName evidence="3">Asp/Glu racemase</fullName>
    </recommendedName>
</protein>
<dbReference type="InterPro" id="IPR026286">
    <property type="entry name" value="MaiA/AMDase"/>
</dbReference>
<dbReference type="PANTHER" id="PTHR40267">
    <property type="entry name" value="BLR3294 PROTEIN"/>
    <property type="match status" value="1"/>
</dbReference>
<dbReference type="Gene3D" id="3.40.50.12500">
    <property type="match status" value="1"/>
</dbReference>